<comment type="similarity">
    <text evidence="1">Belongs to the sigma-70 factor family. ECF subfamily.</text>
</comment>
<keyword evidence="2" id="KW-0805">Transcription regulation</keyword>
<feature type="domain" description="RNA polymerase sigma-70 region 2" evidence="6">
    <location>
        <begin position="6"/>
        <end position="75"/>
    </location>
</feature>
<feature type="domain" description="RNA polymerase sigma factor 70 region 4 type 2" evidence="7">
    <location>
        <begin position="106"/>
        <end position="158"/>
    </location>
</feature>
<dbReference type="InterPro" id="IPR036388">
    <property type="entry name" value="WH-like_DNA-bd_sf"/>
</dbReference>
<keyword evidence="4" id="KW-0238">DNA-binding</keyword>
<dbReference type="SUPFAM" id="SSF88946">
    <property type="entry name" value="Sigma2 domain of RNA polymerase sigma factors"/>
    <property type="match status" value="1"/>
</dbReference>
<dbReference type="AlphaFoldDB" id="A0A344LKQ6"/>
<dbReference type="InterPro" id="IPR014284">
    <property type="entry name" value="RNA_pol_sigma-70_dom"/>
</dbReference>
<evidence type="ECO:0000256" key="5">
    <source>
        <dbReference type="ARBA" id="ARBA00023163"/>
    </source>
</evidence>
<dbReference type="InterPro" id="IPR013325">
    <property type="entry name" value="RNA_pol_sigma_r2"/>
</dbReference>
<reference evidence="8 9" key="1">
    <citation type="submission" date="2016-04" db="EMBL/GenBank/DDBJ databases">
        <title>Complete genome sequence and analysis of deep-sea sediment isolate, Amycolatopsis sp. WP1.</title>
        <authorList>
            <person name="Wang H."/>
            <person name="Chen S."/>
            <person name="Wu Q."/>
        </authorList>
    </citation>
    <scope>NUCLEOTIDE SEQUENCE [LARGE SCALE GENOMIC DNA]</scope>
    <source>
        <strain evidence="8 9">WP1</strain>
    </source>
</reference>
<evidence type="ECO:0000256" key="3">
    <source>
        <dbReference type="ARBA" id="ARBA00023082"/>
    </source>
</evidence>
<proteinExistence type="inferred from homology"/>
<dbReference type="EMBL" id="CP015163">
    <property type="protein sequence ID" value="AXB48630.1"/>
    <property type="molecule type" value="Genomic_DNA"/>
</dbReference>
<dbReference type="GO" id="GO:0003677">
    <property type="term" value="F:DNA binding"/>
    <property type="evidence" value="ECO:0007669"/>
    <property type="project" value="UniProtKB-KW"/>
</dbReference>
<name>A0A344LKQ6_9PSEU</name>
<evidence type="ECO:0000256" key="4">
    <source>
        <dbReference type="ARBA" id="ARBA00023125"/>
    </source>
</evidence>
<dbReference type="Gene3D" id="1.10.1740.10">
    <property type="match status" value="1"/>
</dbReference>
<dbReference type="NCBIfam" id="TIGR02937">
    <property type="entry name" value="sigma70-ECF"/>
    <property type="match status" value="1"/>
</dbReference>
<dbReference type="SUPFAM" id="SSF88659">
    <property type="entry name" value="Sigma3 and sigma4 domains of RNA polymerase sigma factors"/>
    <property type="match status" value="1"/>
</dbReference>
<dbReference type="InterPro" id="IPR013249">
    <property type="entry name" value="RNA_pol_sigma70_r4_t2"/>
</dbReference>
<dbReference type="Gene3D" id="1.10.10.10">
    <property type="entry name" value="Winged helix-like DNA-binding domain superfamily/Winged helix DNA-binding domain"/>
    <property type="match status" value="1"/>
</dbReference>
<evidence type="ECO:0000313" key="9">
    <source>
        <dbReference type="Proteomes" id="UP000250434"/>
    </source>
</evidence>
<keyword evidence="5" id="KW-0804">Transcription</keyword>
<keyword evidence="3" id="KW-0731">Sigma factor</keyword>
<dbReference type="InterPro" id="IPR013324">
    <property type="entry name" value="RNA_pol_sigma_r3/r4-like"/>
</dbReference>
<dbReference type="InterPro" id="IPR039425">
    <property type="entry name" value="RNA_pol_sigma-70-like"/>
</dbReference>
<accession>A0A344LKQ6</accession>
<evidence type="ECO:0000256" key="2">
    <source>
        <dbReference type="ARBA" id="ARBA00023015"/>
    </source>
</evidence>
<dbReference type="CDD" id="cd06171">
    <property type="entry name" value="Sigma70_r4"/>
    <property type="match status" value="1"/>
</dbReference>
<evidence type="ECO:0000259" key="7">
    <source>
        <dbReference type="Pfam" id="PF08281"/>
    </source>
</evidence>
<dbReference type="InterPro" id="IPR007627">
    <property type="entry name" value="RNA_pol_sigma70_r2"/>
</dbReference>
<dbReference type="Proteomes" id="UP000250434">
    <property type="component" value="Chromosome"/>
</dbReference>
<dbReference type="GO" id="GO:0006352">
    <property type="term" value="P:DNA-templated transcription initiation"/>
    <property type="evidence" value="ECO:0007669"/>
    <property type="project" value="InterPro"/>
</dbReference>
<dbReference type="GO" id="GO:0016987">
    <property type="term" value="F:sigma factor activity"/>
    <property type="evidence" value="ECO:0007669"/>
    <property type="project" value="UniProtKB-KW"/>
</dbReference>
<keyword evidence="9" id="KW-1185">Reference proteome</keyword>
<dbReference type="KEGG" id="aab:A4R43_19440"/>
<organism evidence="8 9">
    <name type="scientific">Amycolatopsis albispora</name>
    <dbReference type="NCBI Taxonomy" id="1804986"/>
    <lineage>
        <taxon>Bacteria</taxon>
        <taxon>Bacillati</taxon>
        <taxon>Actinomycetota</taxon>
        <taxon>Actinomycetes</taxon>
        <taxon>Pseudonocardiales</taxon>
        <taxon>Pseudonocardiaceae</taxon>
        <taxon>Amycolatopsis</taxon>
    </lineage>
</organism>
<dbReference type="PANTHER" id="PTHR43133">
    <property type="entry name" value="RNA POLYMERASE ECF-TYPE SIGMA FACTO"/>
    <property type="match status" value="1"/>
</dbReference>
<dbReference type="PANTHER" id="PTHR43133:SF58">
    <property type="entry name" value="ECF RNA POLYMERASE SIGMA FACTOR SIGD"/>
    <property type="match status" value="1"/>
</dbReference>
<dbReference type="Pfam" id="PF08281">
    <property type="entry name" value="Sigma70_r4_2"/>
    <property type="match status" value="1"/>
</dbReference>
<evidence type="ECO:0000256" key="1">
    <source>
        <dbReference type="ARBA" id="ARBA00010641"/>
    </source>
</evidence>
<gene>
    <name evidence="8" type="ORF">A4R43_19440</name>
</gene>
<sequence length="168" mass="18477">MEGLLAALKPVVTRYCRARLGGRDLSYFSADDISQEVCVAVLKALPQYQDRGGSFLYLVHAIAANKVADAFRAVSRDRCEPVSDLPERSGADNEPEKYALDVDLGERLNRLIRTLPRVQQEIVILRVAVGLSAAETAEAVGLKAGNVRTTQHRALQKLRELVTLEGDF</sequence>
<protein>
    <submittedName>
        <fullName evidence="8">RNA polymerase subunit sigma</fullName>
    </submittedName>
</protein>
<evidence type="ECO:0000259" key="6">
    <source>
        <dbReference type="Pfam" id="PF04542"/>
    </source>
</evidence>
<evidence type="ECO:0000313" key="8">
    <source>
        <dbReference type="EMBL" id="AXB48630.1"/>
    </source>
</evidence>
<dbReference type="Pfam" id="PF04542">
    <property type="entry name" value="Sigma70_r2"/>
    <property type="match status" value="1"/>
</dbReference>